<evidence type="ECO:0000256" key="6">
    <source>
        <dbReference type="ARBA" id="ARBA00024145"/>
    </source>
</evidence>
<dbReference type="OrthoDB" id="264392at2759"/>
<evidence type="ECO:0000259" key="11">
    <source>
        <dbReference type="Pfam" id="PF12537"/>
    </source>
</evidence>
<evidence type="ECO:0000256" key="1">
    <source>
        <dbReference type="ARBA" id="ARBA00004141"/>
    </source>
</evidence>
<dbReference type="InterPro" id="IPR022535">
    <property type="entry name" value="Golgi_pH-regulator_cons_dom"/>
</dbReference>
<feature type="transmembrane region" description="Helical" evidence="9">
    <location>
        <begin position="376"/>
        <end position="396"/>
    </location>
</feature>
<evidence type="ECO:0000256" key="7">
    <source>
        <dbReference type="ARBA" id="ARBA00035085"/>
    </source>
</evidence>
<protein>
    <submittedName>
        <fullName evidence="12">Golgi pH regulator</fullName>
    </submittedName>
</protein>
<dbReference type="GO" id="GO:0008308">
    <property type="term" value="F:voltage-gated monoatomic anion channel activity"/>
    <property type="evidence" value="ECO:0007669"/>
    <property type="project" value="TreeGrafter"/>
</dbReference>
<feature type="transmembrane region" description="Helical" evidence="9">
    <location>
        <begin position="341"/>
        <end position="364"/>
    </location>
</feature>
<evidence type="ECO:0000256" key="3">
    <source>
        <dbReference type="ARBA" id="ARBA00022692"/>
    </source>
</evidence>
<feature type="transmembrane region" description="Helical" evidence="9">
    <location>
        <begin position="153"/>
        <end position="175"/>
    </location>
</feature>
<keyword evidence="3 9" id="KW-0812">Transmembrane</keyword>
<evidence type="ECO:0000256" key="5">
    <source>
        <dbReference type="ARBA" id="ARBA00023136"/>
    </source>
</evidence>
<comment type="similarity">
    <text evidence="2">Belongs to the Golgi pH regulator (TC 1.A.38) family.</text>
</comment>
<evidence type="ECO:0000313" key="12">
    <source>
        <dbReference type="EMBL" id="MBW11973.1"/>
    </source>
</evidence>
<dbReference type="AlphaFoldDB" id="A0A2H8TCZ4"/>
<gene>
    <name evidence="12" type="primary">GPR89_1</name>
</gene>
<comment type="catalytic activity">
    <reaction evidence="7">
        <text>bromide(in) = bromide(out)</text>
        <dbReference type="Rhea" id="RHEA:75383"/>
        <dbReference type="ChEBI" id="CHEBI:15858"/>
    </reaction>
</comment>
<feature type="domain" description="Abscisic acid G-protein coupled receptor-like" evidence="10">
    <location>
        <begin position="276"/>
        <end position="444"/>
    </location>
</feature>
<keyword evidence="5 9" id="KW-0472">Membrane</keyword>
<evidence type="ECO:0000256" key="4">
    <source>
        <dbReference type="ARBA" id="ARBA00022989"/>
    </source>
</evidence>
<dbReference type="PANTHER" id="PTHR15948">
    <property type="entry name" value="G-PROTEIN COUPLED RECEPTOR 89-RELATED"/>
    <property type="match status" value="1"/>
</dbReference>
<dbReference type="EMBL" id="GFXV01000168">
    <property type="protein sequence ID" value="MBW11973.1"/>
    <property type="molecule type" value="Transcribed_RNA"/>
</dbReference>
<dbReference type="Pfam" id="PF12537">
    <property type="entry name" value="GPHR_N"/>
    <property type="match status" value="1"/>
</dbReference>
<feature type="transmembrane region" description="Helical" evidence="9">
    <location>
        <begin position="114"/>
        <end position="133"/>
    </location>
</feature>
<feature type="transmembrane region" description="Helical" evidence="9">
    <location>
        <begin position="77"/>
        <end position="102"/>
    </location>
</feature>
<reference evidence="12" key="1">
    <citation type="submission" date="2017-10" db="EMBL/GenBank/DDBJ databases">
        <title>Transcriptome Assembly of Sugarcane Aphid Adults.</title>
        <authorList>
            <person name="Scully E.D."/>
            <person name="Palmer N.A."/>
            <person name="Geib S.M."/>
            <person name="Sarath G."/>
            <person name="Sattler S.E."/>
        </authorList>
    </citation>
    <scope>NUCLEOTIDE SEQUENCE</scope>
    <source>
        <tissue evidence="12">Whole body</tissue>
    </source>
</reference>
<name>A0A2H8TCZ4_9HEMI</name>
<comment type="catalytic activity">
    <reaction evidence="6">
        <text>iodide(out) = iodide(in)</text>
        <dbReference type="Rhea" id="RHEA:66324"/>
        <dbReference type="ChEBI" id="CHEBI:16382"/>
    </reaction>
</comment>
<feature type="domain" description="Golgi pH regulator conserved" evidence="11">
    <location>
        <begin position="148"/>
        <end position="213"/>
    </location>
</feature>
<evidence type="ECO:0000256" key="9">
    <source>
        <dbReference type="SAM" id="Phobius"/>
    </source>
</evidence>
<evidence type="ECO:0000259" key="10">
    <source>
        <dbReference type="Pfam" id="PF12430"/>
    </source>
</evidence>
<evidence type="ECO:0000256" key="8">
    <source>
        <dbReference type="ARBA" id="ARBA00044702"/>
    </source>
</evidence>
<dbReference type="Pfam" id="PF12430">
    <property type="entry name" value="ABA_GPCR"/>
    <property type="match status" value="1"/>
</dbReference>
<dbReference type="GO" id="GO:0051452">
    <property type="term" value="P:intracellular pH reduction"/>
    <property type="evidence" value="ECO:0007669"/>
    <property type="project" value="TreeGrafter"/>
</dbReference>
<keyword evidence="4 9" id="KW-1133">Transmembrane helix</keyword>
<accession>A0A2H8TCZ4</accession>
<comment type="catalytic activity">
    <reaction evidence="8">
        <text>fluoride(in) = fluoride(out)</text>
        <dbReference type="Rhea" id="RHEA:76159"/>
        <dbReference type="ChEBI" id="CHEBI:17051"/>
    </reaction>
</comment>
<feature type="transmembrane region" description="Helical" evidence="9">
    <location>
        <begin position="12"/>
        <end position="34"/>
    </location>
</feature>
<feature type="transmembrane region" description="Helical" evidence="9">
    <location>
        <begin position="423"/>
        <end position="442"/>
    </location>
</feature>
<proteinExistence type="inferred from homology"/>
<comment type="subcellular location">
    <subcellularLocation>
        <location evidence="1">Membrane</location>
        <topology evidence="1">Multi-pass membrane protein</topology>
    </subcellularLocation>
</comment>
<dbReference type="InterPro" id="IPR025969">
    <property type="entry name" value="ABA_GPCR_dom"/>
</dbReference>
<dbReference type="InterPro" id="IPR015672">
    <property type="entry name" value="GPHR/GTG"/>
</dbReference>
<dbReference type="GO" id="GO:0032580">
    <property type="term" value="C:Golgi cisterna membrane"/>
    <property type="evidence" value="ECO:0007669"/>
    <property type="project" value="TreeGrafter"/>
</dbReference>
<feature type="transmembrane region" description="Helical" evidence="9">
    <location>
        <begin position="286"/>
        <end position="308"/>
    </location>
</feature>
<sequence>MEFSTHFMFDVLVILLSQTVFFMCGWVYFVKKLFKDYEVHHKTIQLIFSVTFCLSCTMFELIIFEIVGILVPSSRYIFWNIILYKMLFMVVVLIPFYLCYFTLSNMYPFFQKKVGILASVIWILYLFLFWKIGDPFPMLPQEKKGHLFIENCISRIGVIGVTVMALLSGFGAVNYPYTSMAYFIKAVTGDDVINVEKQLLQTIDVVTAKKKKILLAETNAGVSTFGFMDMLKRVKSNVSSDLRGIKSDIKALEELSRHLFLDTHDLNNTLERTAWAKTWKGKYFNFLGYFFSLYCVWKIIISTLNIMLQRVGKKDPVTRGMEILVELVGIDVDVSFWSQHVSFLLVGCIAFTSIRGLLLTLTKFFYALSSSKSSNIIVLIFAQLMGMYFVSSVLLMRMNMPAEYRAIITEVLGDLQFSFYHRWFDVIFLVSAVSSLTFLTFAHKQSKVDLPPMI</sequence>
<dbReference type="PANTHER" id="PTHR15948:SF0">
    <property type="entry name" value="GOLGI PH REGULATOR A-RELATED"/>
    <property type="match status" value="1"/>
</dbReference>
<organism evidence="12">
    <name type="scientific">Melanaphis sacchari</name>
    <dbReference type="NCBI Taxonomy" id="742174"/>
    <lineage>
        <taxon>Eukaryota</taxon>
        <taxon>Metazoa</taxon>
        <taxon>Ecdysozoa</taxon>
        <taxon>Arthropoda</taxon>
        <taxon>Hexapoda</taxon>
        <taxon>Insecta</taxon>
        <taxon>Pterygota</taxon>
        <taxon>Neoptera</taxon>
        <taxon>Paraneoptera</taxon>
        <taxon>Hemiptera</taxon>
        <taxon>Sternorrhyncha</taxon>
        <taxon>Aphidomorpha</taxon>
        <taxon>Aphidoidea</taxon>
        <taxon>Aphididae</taxon>
        <taxon>Aphidini</taxon>
        <taxon>Melanaphis</taxon>
    </lineage>
</organism>
<evidence type="ECO:0000256" key="2">
    <source>
        <dbReference type="ARBA" id="ARBA00009478"/>
    </source>
</evidence>
<feature type="transmembrane region" description="Helical" evidence="9">
    <location>
        <begin position="46"/>
        <end position="71"/>
    </location>
</feature>